<evidence type="ECO:0000256" key="4">
    <source>
        <dbReference type="ARBA" id="ARBA00022452"/>
    </source>
</evidence>
<keyword evidence="4" id="KW-1134">Transmembrane beta strand</keyword>
<keyword evidence="6" id="KW-0472">Membrane</keyword>
<keyword evidence="8" id="KW-0732">Signal</keyword>
<gene>
    <name evidence="9" type="ORF">BGO89_01485</name>
</gene>
<dbReference type="EMBL" id="MKVH01000002">
    <property type="protein sequence ID" value="OJX61279.1"/>
    <property type="molecule type" value="Genomic_DNA"/>
</dbReference>
<dbReference type="InterPro" id="IPR003423">
    <property type="entry name" value="OMP_efflux"/>
</dbReference>
<feature type="chain" id="PRO_5009895032" description="Transporter" evidence="8">
    <location>
        <begin position="22"/>
        <end position="450"/>
    </location>
</feature>
<evidence type="ECO:0008006" key="11">
    <source>
        <dbReference type="Google" id="ProtNLM"/>
    </source>
</evidence>
<accession>A0A1M3L718</accession>
<proteinExistence type="inferred from homology"/>
<dbReference type="GO" id="GO:0009279">
    <property type="term" value="C:cell outer membrane"/>
    <property type="evidence" value="ECO:0007669"/>
    <property type="project" value="UniProtKB-SubCell"/>
</dbReference>
<comment type="caution">
    <text evidence="9">The sequence shown here is derived from an EMBL/GenBank/DDBJ whole genome shotgun (WGS) entry which is preliminary data.</text>
</comment>
<dbReference type="InterPro" id="IPR051906">
    <property type="entry name" value="TolC-like"/>
</dbReference>
<comment type="subcellular location">
    <subcellularLocation>
        <location evidence="1">Cell outer membrane</location>
    </subcellularLocation>
</comment>
<keyword evidence="3" id="KW-0813">Transport</keyword>
<protein>
    <recommendedName>
        <fullName evidence="11">Transporter</fullName>
    </recommendedName>
</protein>
<evidence type="ECO:0000313" key="9">
    <source>
        <dbReference type="EMBL" id="OJX61279.1"/>
    </source>
</evidence>
<dbReference type="GO" id="GO:1990281">
    <property type="term" value="C:efflux pump complex"/>
    <property type="evidence" value="ECO:0007669"/>
    <property type="project" value="TreeGrafter"/>
</dbReference>
<dbReference type="PANTHER" id="PTHR30026">
    <property type="entry name" value="OUTER MEMBRANE PROTEIN TOLC"/>
    <property type="match status" value="1"/>
</dbReference>
<evidence type="ECO:0000256" key="8">
    <source>
        <dbReference type="SAM" id="SignalP"/>
    </source>
</evidence>
<dbReference type="STRING" id="1895771.BGO89_01485"/>
<sequence>MNGRISAFCAVLMMVTVTAFAAPRPLTMDEAIDLALKQNKKVSIAKLGVDKADAKVTEALGHALPTLNLSAAYTRNIQVPVFFIPDFQNPSSGALSPVRVGLNNQYQLQAQATQILFNSAVFSGIGASKVYYNAALEQLNSAVAEVVTDTKKKYFDAMMARELGRISQATLDNAMENFKTIDALFREGLVAEFDLIRSQVAVDNIRPSVTESEAVYANAIGALQTHIGMDMGDSVVPVGEFQEEQVEFPDEQVAIETALRENKDLKALEYQVRVTKEFISLYTGEYFPTLSLFGNWMHQGQSDTYSNFVSAPSSAVGLNFQINLFNGFQTKARVEQANIDHQTVQEQYNQLKDIVKLQVRAVLNSLRSSKLRILAQRSTVTQAQRGLEIARIRYKEGTGSLLELNDSELALSHAQINRIQALHDYHTTKADYDRVVASIDRKYFRTVETN</sequence>
<dbReference type="PANTHER" id="PTHR30026:SF20">
    <property type="entry name" value="OUTER MEMBRANE PROTEIN TOLC"/>
    <property type="match status" value="1"/>
</dbReference>
<reference evidence="9 10" key="1">
    <citation type="submission" date="2016-09" db="EMBL/GenBank/DDBJ databases">
        <title>Genome-resolved meta-omics ties microbial dynamics to process performance in biotechnology for thiocyanate degradation.</title>
        <authorList>
            <person name="Kantor R.S."/>
            <person name="Huddy R.J."/>
            <person name="Iyer R."/>
            <person name="Thomas B.C."/>
            <person name="Brown C.T."/>
            <person name="Anantharaman K."/>
            <person name="Tringe S."/>
            <person name="Hettich R.L."/>
            <person name="Harrison S.T."/>
            <person name="Banfield J.F."/>
        </authorList>
    </citation>
    <scope>NUCLEOTIDE SEQUENCE [LARGE SCALE GENOMIC DNA]</scope>
    <source>
        <strain evidence="9">59-99</strain>
    </source>
</reference>
<dbReference type="Gene3D" id="1.20.1600.10">
    <property type="entry name" value="Outer membrane efflux proteins (OEP)"/>
    <property type="match status" value="1"/>
</dbReference>
<evidence type="ECO:0000256" key="2">
    <source>
        <dbReference type="ARBA" id="ARBA00007613"/>
    </source>
</evidence>
<feature type="signal peptide" evidence="8">
    <location>
        <begin position="1"/>
        <end position="21"/>
    </location>
</feature>
<evidence type="ECO:0000256" key="5">
    <source>
        <dbReference type="ARBA" id="ARBA00022692"/>
    </source>
</evidence>
<evidence type="ECO:0000256" key="6">
    <source>
        <dbReference type="ARBA" id="ARBA00023136"/>
    </source>
</evidence>
<dbReference type="GO" id="GO:0015288">
    <property type="term" value="F:porin activity"/>
    <property type="evidence" value="ECO:0007669"/>
    <property type="project" value="TreeGrafter"/>
</dbReference>
<keyword evidence="5" id="KW-0812">Transmembrane</keyword>
<dbReference type="SUPFAM" id="SSF56954">
    <property type="entry name" value="Outer membrane efflux proteins (OEP)"/>
    <property type="match status" value="1"/>
</dbReference>
<dbReference type="Proteomes" id="UP000184233">
    <property type="component" value="Unassembled WGS sequence"/>
</dbReference>
<dbReference type="AlphaFoldDB" id="A0A1M3L718"/>
<organism evidence="9 10">
    <name type="scientific">Candidatus Kapaibacterium thiocyanatum</name>
    <dbReference type="NCBI Taxonomy" id="1895771"/>
    <lineage>
        <taxon>Bacteria</taxon>
        <taxon>Pseudomonadati</taxon>
        <taxon>Candidatus Kapaibacteriota</taxon>
        <taxon>Candidatus Kapaibacteriia</taxon>
        <taxon>Candidatus Kapaibacteriales</taxon>
        <taxon>Candidatus Kapaibacteriaceae</taxon>
        <taxon>Candidatus Kapaibacterium</taxon>
    </lineage>
</organism>
<evidence type="ECO:0000256" key="1">
    <source>
        <dbReference type="ARBA" id="ARBA00004442"/>
    </source>
</evidence>
<comment type="similarity">
    <text evidence="2">Belongs to the outer membrane factor (OMF) (TC 1.B.17) family.</text>
</comment>
<keyword evidence="7" id="KW-0998">Cell outer membrane</keyword>
<evidence type="ECO:0000256" key="3">
    <source>
        <dbReference type="ARBA" id="ARBA00022448"/>
    </source>
</evidence>
<evidence type="ECO:0000256" key="7">
    <source>
        <dbReference type="ARBA" id="ARBA00023237"/>
    </source>
</evidence>
<dbReference type="Pfam" id="PF02321">
    <property type="entry name" value="OEP"/>
    <property type="match status" value="2"/>
</dbReference>
<evidence type="ECO:0000313" key="10">
    <source>
        <dbReference type="Proteomes" id="UP000184233"/>
    </source>
</evidence>
<name>A0A1M3L718_9BACT</name>
<dbReference type="GO" id="GO:0015562">
    <property type="term" value="F:efflux transmembrane transporter activity"/>
    <property type="evidence" value="ECO:0007669"/>
    <property type="project" value="InterPro"/>
</dbReference>